<dbReference type="STRING" id="408074.SAMN05660909_05508"/>
<organism evidence="1 2">
    <name type="scientific">Chitinophaga terrae</name>
    <name type="common">ex Kim and Jung 2007</name>
    <dbReference type="NCBI Taxonomy" id="408074"/>
    <lineage>
        <taxon>Bacteria</taxon>
        <taxon>Pseudomonadati</taxon>
        <taxon>Bacteroidota</taxon>
        <taxon>Chitinophagia</taxon>
        <taxon>Chitinophagales</taxon>
        <taxon>Chitinophagaceae</taxon>
        <taxon>Chitinophaga</taxon>
    </lineage>
</organism>
<dbReference type="OrthoDB" id="9794935at2"/>
<proteinExistence type="predicted"/>
<gene>
    <name evidence="1" type="ORF">SAMN05660909_05508</name>
</gene>
<dbReference type="Gene3D" id="2.30.110.10">
    <property type="entry name" value="Electron Transport, Fmn-binding Protein, Chain A"/>
    <property type="match status" value="1"/>
</dbReference>
<dbReference type="Pfam" id="PF12900">
    <property type="entry name" value="Pyridox_ox_2"/>
    <property type="match status" value="1"/>
</dbReference>
<evidence type="ECO:0000313" key="2">
    <source>
        <dbReference type="Proteomes" id="UP000199656"/>
    </source>
</evidence>
<dbReference type="InterPro" id="IPR024747">
    <property type="entry name" value="Pyridox_Oxase-rel"/>
</dbReference>
<dbReference type="PANTHER" id="PTHR34071">
    <property type="entry name" value="5-NITROIMIDAZOLE ANTIBIOTICS RESISTANCE PROTEIN, NIMA-FAMILY-RELATED PROTEIN-RELATED"/>
    <property type="match status" value="1"/>
</dbReference>
<accession>A0A1H4GLX5</accession>
<dbReference type="AlphaFoldDB" id="A0A1H4GLX5"/>
<dbReference type="InterPro" id="IPR012349">
    <property type="entry name" value="Split_barrel_FMN-bd"/>
</dbReference>
<evidence type="ECO:0000313" key="1">
    <source>
        <dbReference type="EMBL" id="SEB10659.1"/>
    </source>
</evidence>
<dbReference type="Proteomes" id="UP000199656">
    <property type="component" value="Unassembled WGS sequence"/>
</dbReference>
<dbReference type="RefSeq" id="WP_089766124.1">
    <property type="nucleotide sequence ID" value="NZ_BKAT01000069.1"/>
</dbReference>
<name>A0A1H4GLX5_9BACT</name>
<reference evidence="2" key="1">
    <citation type="submission" date="2016-10" db="EMBL/GenBank/DDBJ databases">
        <authorList>
            <person name="Varghese N."/>
            <person name="Submissions S."/>
        </authorList>
    </citation>
    <scope>NUCLEOTIDE SEQUENCE [LARGE SCALE GENOMIC DNA]</scope>
    <source>
        <strain evidence="2">DSM 23920</strain>
    </source>
</reference>
<dbReference type="SUPFAM" id="SSF50475">
    <property type="entry name" value="FMN-binding split barrel"/>
    <property type="match status" value="1"/>
</dbReference>
<keyword evidence="2" id="KW-1185">Reference proteome</keyword>
<dbReference type="PANTHER" id="PTHR34071:SF2">
    <property type="entry name" value="FLAVIN-NUCLEOTIDE-BINDING PROTEIN"/>
    <property type="match status" value="1"/>
</dbReference>
<dbReference type="EMBL" id="FNRL01000046">
    <property type="protein sequence ID" value="SEB10659.1"/>
    <property type="molecule type" value="Genomic_DNA"/>
</dbReference>
<evidence type="ECO:0008006" key="3">
    <source>
        <dbReference type="Google" id="ProtNLM"/>
    </source>
</evidence>
<sequence>MLGKLSNEEIDQVLANNVTGRIGCVENGKVYIVPISYAFNNTYIVAHSQEGMKIEMMRKHPQICFQVDEINSLTNWRSVVVWGDFEEVTDPRERYYAMKFLVSRLSQLRVSETAGVTQMHQEMSMQSPATDIVRPVVYRIRIQEKTGRFEKD</sequence>
<protein>
    <recommendedName>
        <fullName evidence="3">Pyridoxamine 5'-phosphate oxidase family protein</fullName>
    </recommendedName>
</protein>